<feature type="region of interest" description="Disordered" evidence="4">
    <location>
        <begin position="587"/>
        <end position="608"/>
    </location>
</feature>
<dbReference type="Pfam" id="PF13229">
    <property type="entry name" value="Beta_helix"/>
    <property type="match status" value="1"/>
</dbReference>
<dbReference type="Pfam" id="PF07602">
    <property type="entry name" value="DUF1565"/>
    <property type="match status" value="1"/>
</dbReference>
<feature type="domain" description="Glycoside hydrolase 120 insertion" evidence="7">
    <location>
        <begin position="111"/>
        <end position="177"/>
    </location>
</feature>
<dbReference type="InterPro" id="IPR052052">
    <property type="entry name" value="Polysaccharide_Lyase_9"/>
</dbReference>
<reference evidence="9" key="1">
    <citation type="submission" date="2018-02" db="EMBL/GenBank/DDBJ databases">
        <authorList>
            <person name="Hausmann B."/>
        </authorList>
    </citation>
    <scope>NUCLEOTIDE SEQUENCE [LARGE SCALE GENOMIC DNA]</scope>
    <source>
        <strain evidence="9">Peat soil MAG SbA5</strain>
    </source>
</reference>
<dbReference type="PANTHER" id="PTHR40088">
    <property type="entry name" value="PECTATE LYASE (EUROFUNG)"/>
    <property type="match status" value="1"/>
</dbReference>
<name>A0A2N9LQ92_9BACT</name>
<sequence>MFSRRSFLGALPALYSFIRMPRLSAAAMAKSGREYHVSTAGNDKHDGSSSRPLRTISAAAARANPGDTITVHAGTYRERVSPPRGGASDANRIVYQAAPGERVVITGAEVIKGWARVKDDVWKVAVPNHLFGSFNPYNDVIHGDWFDPMGRVHHTGAVYLNGDWFVEAAALDSVLQTPADPPLWFAQVESDNTTIWAQFKGVDPNQQLTEINVRQTVCYPEKTGIDYITVRGFDLCQAATPWAPPTAEQIGIIGPHWSKGWIIENNSIHHSICCGVSLGKYGDQWDNTSANSAEGYVKTIERARQSGWSKEKIGHHIVRNNTISHCEQTGIVGSLGSVFSTVTGNTIHDIHVLRQFSGAEIAGIKFHAAIDVEISHNYIDRTYRGIWLDWMAQGTHVSGNLFHDSQSEDLFVEVDHGPFIVDHNLFLSKKSLHINSQGGAYAHNLFCGGLGLNRFDSRMTPYMQPHSTQVVGYHDNPCGDMRFFNNVFAQGGDLSPYSAATPLPMQLAGNVFLKGAQPCSQEANPLLLPQFDPNIQLIEKSDGYYLEITLDGAWAAARRRKLVTSDLLDLALIPKLPFERADGTPVRLDTDFNGAKRDRENPFPGPFERPDGGRILIRLFAPTAGPETTG</sequence>
<keyword evidence="2" id="KW-0964">Secreted</keyword>
<dbReference type="GO" id="GO:0016837">
    <property type="term" value="F:carbon-oxygen lyase activity, acting on polysaccharides"/>
    <property type="evidence" value="ECO:0007669"/>
    <property type="project" value="TreeGrafter"/>
</dbReference>
<dbReference type="Pfam" id="PF21258">
    <property type="entry name" value="Glyco_hydro_120_ins"/>
    <property type="match status" value="1"/>
</dbReference>
<evidence type="ECO:0000256" key="1">
    <source>
        <dbReference type="ARBA" id="ARBA00004613"/>
    </source>
</evidence>
<gene>
    <name evidence="8" type="ORF">SBA5_50011</name>
</gene>
<dbReference type="Proteomes" id="UP000239735">
    <property type="component" value="Unassembled WGS sequence"/>
</dbReference>
<evidence type="ECO:0000259" key="6">
    <source>
        <dbReference type="Pfam" id="PF13229"/>
    </source>
</evidence>
<feature type="domain" description="Right handed beta helix" evidence="6">
    <location>
        <begin position="261"/>
        <end position="406"/>
    </location>
</feature>
<feature type="compositionally biased region" description="Basic and acidic residues" evidence="4">
    <location>
        <begin position="587"/>
        <end position="601"/>
    </location>
</feature>
<dbReference type="GO" id="GO:0005576">
    <property type="term" value="C:extracellular region"/>
    <property type="evidence" value="ECO:0007669"/>
    <property type="project" value="UniProtKB-SubCell"/>
</dbReference>
<evidence type="ECO:0000256" key="3">
    <source>
        <dbReference type="ARBA" id="ARBA00022729"/>
    </source>
</evidence>
<dbReference type="InterPro" id="IPR012334">
    <property type="entry name" value="Pectin_lyas_fold"/>
</dbReference>
<dbReference type="PANTHER" id="PTHR40088:SF2">
    <property type="entry name" value="SECRETED SUGAR HYDROLASE"/>
    <property type="match status" value="1"/>
</dbReference>
<evidence type="ECO:0000256" key="2">
    <source>
        <dbReference type="ARBA" id="ARBA00022525"/>
    </source>
</evidence>
<evidence type="ECO:0000256" key="4">
    <source>
        <dbReference type="SAM" id="MobiDB-lite"/>
    </source>
</evidence>
<accession>A0A2N9LQ92</accession>
<evidence type="ECO:0000313" key="9">
    <source>
        <dbReference type="Proteomes" id="UP000239735"/>
    </source>
</evidence>
<evidence type="ECO:0000259" key="5">
    <source>
        <dbReference type="Pfam" id="PF07602"/>
    </source>
</evidence>
<keyword evidence="3" id="KW-0732">Signal</keyword>
<dbReference type="Gene3D" id="2.160.20.10">
    <property type="entry name" value="Single-stranded right-handed beta-helix, Pectin lyase-like"/>
    <property type="match status" value="2"/>
</dbReference>
<feature type="domain" description="DUF1565" evidence="5">
    <location>
        <begin position="40"/>
        <end position="79"/>
    </location>
</feature>
<evidence type="ECO:0008006" key="10">
    <source>
        <dbReference type="Google" id="ProtNLM"/>
    </source>
</evidence>
<proteinExistence type="predicted"/>
<organism evidence="8 9">
    <name type="scientific">Candidatus Sulfuritelmatomonas gaucii</name>
    <dbReference type="NCBI Taxonomy" id="2043161"/>
    <lineage>
        <taxon>Bacteria</taxon>
        <taxon>Pseudomonadati</taxon>
        <taxon>Acidobacteriota</taxon>
        <taxon>Terriglobia</taxon>
        <taxon>Terriglobales</taxon>
        <taxon>Acidobacteriaceae</taxon>
        <taxon>Candidatus Sulfuritelmatomonas</taxon>
    </lineage>
</organism>
<dbReference type="EMBL" id="OKRB01000108">
    <property type="protein sequence ID" value="SPE25422.1"/>
    <property type="molecule type" value="Genomic_DNA"/>
</dbReference>
<evidence type="ECO:0000313" key="8">
    <source>
        <dbReference type="EMBL" id="SPE25422.1"/>
    </source>
</evidence>
<dbReference type="InterPro" id="IPR039448">
    <property type="entry name" value="Beta_helix"/>
</dbReference>
<dbReference type="InterPro" id="IPR011459">
    <property type="entry name" value="DUF1565"/>
</dbReference>
<evidence type="ECO:0000259" key="7">
    <source>
        <dbReference type="Pfam" id="PF21258"/>
    </source>
</evidence>
<protein>
    <recommendedName>
        <fullName evidence="10">Right handed beta helix domain-containing protein</fullName>
    </recommendedName>
</protein>
<dbReference type="SUPFAM" id="SSF51126">
    <property type="entry name" value="Pectin lyase-like"/>
    <property type="match status" value="1"/>
</dbReference>
<comment type="subcellular location">
    <subcellularLocation>
        <location evidence="1">Secreted</location>
    </subcellularLocation>
</comment>
<dbReference type="AlphaFoldDB" id="A0A2N9LQ92"/>
<dbReference type="InterPro" id="IPR049169">
    <property type="entry name" value="Glyco_hydro_120_ins"/>
</dbReference>
<dbReference type="InterPro" id="IPR011050">
    <property type="entry name" value="Pectin_lyase_fold/virulence"/>
</dbReference>
<dbReference type="OrthoDB" id="107582at2"/>